<dbReference type="SUPFAM" id="SSF52540">
    <property type="entry name" value="P-loop containing nucleoside triphosphate hydrolases"/>
    <property type="match status" value="1"/>
</dbReference>
<dbReference type="InterPro" id="IPR005654">
    <property type="entry name" value="ATPase_AFG1-like"/>
</dbReference>
<comment type="caution">
    <text evidence="5">The sequence shown here is derived from an EMBL/GenBank/DDBJ whole genome shotgun (WGS) entry which is preliminary data.</text>
</comment>
<evidence type="ECO:0000256" key="1">
    <source>
        <dbReference type="ARBA" id="ARBA00010322"/>
    </source>
</evidence>
<organism evidence="5 6">
    <name type="scientific">Smittium culicis</name>
    <dbReference type="NCBI Taxonomy" id="133412"/>
    <lineage>
        <taxon>Eukaryota</taxon>
        <taxon>Fungi</taxon>
        <taxon>Fungi incertae sedis</taxon>
        <taxon>Zoopagomycota</taxon>
        <taxon>Kickxellomycotina</taxon>
        <taxon>Harpellomycetes</taxon>
        <taxon>Harpellales</taxon>
        <taxon>Legeriomycetaceae</taxon>
        <taxon>Smittium</taxon>
    </lineage>
</organism>
<dbReference type="Gene3D" id="3.40.50.300">
    <property type="entry name" value="P-loop containing nucleotide triphosphate hydrolases"/>
    <property type="match status" value="1"/>
</dbReference>
<sequence length="502" mass="56100">MNLLRRPSTLKPLLSVRPIVYFTNTSLTNSTKTLPKSTAFPLFTRNYSPMIKAYKDSVLSNKIKNDLNQLAILQRLDSIHKNIDDYGNVGTGKTMIMDMFYNSLSTNKKLRVHFHSFMLKVHAKIQEIKELNLANKQSSSPISIIAKNLSAQANIICFDEFQVVDIADAMILRQLLTHLIKNNVLFIFTSNRPPDDLYKNGLQRSSFIPCITLIKSHCFVESLDSGIDYRKQGLHLPHSYHLTTLASSKRSSANIYLHSPDNAAEPIYSKLCALEGSAPTKNTEISFLGRKFTVKNSCGSIAHISFHDLCQQPLSAADYLEIVGKFKLILVSSVPQMNVLYREQARRFITFIDTMYESSAVLLMTTNVEFKSLFNVSRLKDIDASVSATSSKSDSAAADPQPDGRGDVISAPTSMSPIISAEISLEGLPKSSTILPAKKNVQNDQPPKDNDASMHSGEEELFAFDRTISRLVEMKSIDYLQRSCTQPEILDYLVNIRPDTSI</sequence>
<feature type="region of interest" description="Disordered" evidence="4">
    <location>
        <begin position="390"/>
        <end position="411"/>
    </location>
</feature>
<reference evidence="6" key="1">
    <citation type="submission" date="2017-01" db="EMBL/GenBank/DDBJ databases">
        <authorList>
            <person name="Wang Y."/>
            <person name="White M."/>
            <person name="Kvist S."/>
            <person name="Moncalvo J.-M."/>
        </authorList>
    </citation>
    <scope>NUCLEOTIDE SEQUENCE [LARGE SCALE GENOMIC DNA]</scope>
    <source>
        <strain evidence="6">ID-206-W2</strain>
    </source>
</reference>
<evidence type="ECO:0000313" key="5">
    <source>
        <dbReference type="EMBL" id="OMJ27841.1"/>
    </source>
</evidence>
<dbReference type="PANTHER" id="PTHR12169:SF6">
    <property type="entry name" value="AFG1-LIKE ATPASE"/>
    <property type="match status" value="1"/>
</dbReference>
<dbReference type="NCBIfam" id="NF040713">
    <property type="entry name" value="ZapE"/>
    <property type="match status" value="1"/>
</dbReference>
<dbReference type="GO" id="GO:0005739">
    <property type="term" value="C:mitochondrion"/>
    <property type="evidence" value="ECO:0007669"/>
    <property type="project" value="TreeGrafter"/>
</dbReference>
<dbReference type="Proteomes" id="UP000187429">
    <property type="component" value="Unassembled WGS sequence"/>
</dbReference>
<gene>
    <name evidence="5" type="ORF">AYI69_g2705</name>
</gene>
<name>A0A1R1YLQ4_9FUNG</name>
<evidence type="ECO:0000256" key="3">
    <source>
        <dbReference type="ARBA" id="ARBA00022840"/>
    </source>
</evidence>
<evidence type="ECO:0000256" key="2">
    <source>
        <dbReference type="ARBA" id="ARBA00022741"/>
    </source>
</evidence>
<feature type="compositionally biased region" description="Low complexity" evidence="4">
    <location>
        <begin position="390"/>
        <end position="399"/>
    </location>
</feature>
<dbReference type="OrthoDB" id="548867at2759"/>
<dbReference type="GO" id="GO:0016887">
    <property type="term" value="F:ATP hydrolysis activity"/>
    <property type="evidence" value="ECO:0007669"/>
    <property type="project" value="InterPro"/>
</dbReference>
<dbReference type="PANTHER" id="PTHR12169">
    <property type="entry name" value="ATPASE N2B"/>
    <property type="match status" value="1"/>
</dbReference>
<dbReference type="InterPro" id="IPR027417">
    <property type="entry name" value="P-loop_NTPase"/>
</dbReference>
<dbReference type="Pfam" id="PF03969">
    <property type="entry name" value="AFG1_ATPase"/>
    <property type="match status" value="1"/>
</dbReference>
<dbReference type="GO" id="GO:0005524">
    <property type="term" value="F:ATP binding"/>
    <property type="evidence" value="ECO:0007669"/>
    <property type="project" value="UniProtKB-KW"/>
</dbReference>
<dbReference type="AlphaFoldDB" id="A0A1R1YLQ4"/>
<keyword evidence="6" id="KW-1185">Reference proteome</keyword>
<protein>
    <submittedName>
        <fullName evidence="5">Lactation elevated protein 1</fullName>
    </submittedName>
</protein>
<proteinExistence type="inferred from homology"/>
<keyword evidence="2" id="KW-0547">Nucleotide-binding</keyword>
<keyword evidence="3" id="KW-0067">ATP-binding</keyword>
<dbReference type="EMBL" id="LSSM01000810">
    <property type="protein sequence ID" value="OMJ27841.1"/>
    <property type="molecule type" value="Genomic_DNA"/>
</dbReference>
<evidence type="ECO:0000313" key="6">
    <source>
        <dbReference type="Proteomes" id="UP000187429"/>
    </source>
</evidence>
<comment type="similarity">
    <text evidence="1">Belongs to the AFG1 ATPase family.</text>
</comment>
<accession>A0A1R1YLQ4</accession>
<evidence type="ECO:0000256" key="4">
    <source>
        <dbReference type="SAM" id="MobiDB-lite"/>
    </source>
</evidence>